<dbReference type="Proteomes" id="UP000297900">
    <property type="component" value="Unassembled WGS sequence"/>
</dbReference>
<name>A0A4Y8M3S8_9BACL</name>
<sequence>MAAKFCSKCNEKFDDGVLFCKYCGLPTTRSEDEIPQVENKKSRKVVLSIAIAALGIVIIALFMIIEI</sequence>
<dbReference type="AlphaFoldDB" id="A0A4Y8M3S8"/>
<evidence type="ECO:0000313" key="3">
    <source>
        <dbReference type="Proteomes" id="UP000297900"/>
    </source>
</evidence>
<evidence type="ECO:0000256" key="1">
    <source>
        <dbReference type="SAM" id="Phobius"/>
    </source>
</evidence>
<dbReference type="RefSeq" id="WP_135152118.1">
    <property type="nucleotide sequence ID" value="NZ_SOMN01000011.1"/>
</dbReference>
<keyword evidence="1" id="KW-0812">Transmembrane</keyword>
<dbReference type="EMBL" id="SOMN01000011">
    <property type="protein sequence ID" value="TFE26891.1"/>
    <property type="molecule type" value="Genomic_DNA"/>
</dbReference>
<reference evidence="2 3" key="1">
    <citation type="submission" date="2019-03" db="EMBL/GenBank/DDBJ databases">
        <title>Cohnella endophytica sp. nov., a novel endophytic bacterium isolated from bark of Sonneratia apetala.</title>
        <authorList>
            <person name="Tuo L."/>
        </authorList>
    </citation>
    <scope>NUCLEOTIDE SEQUENCE [LARGE SCALE GENOMIC DNA]</scope>
    <source>
        <strain evidence="2 3">CCTCC AB 208254</strain>
    </source>
</reference>
<organism evidence="2 3">
    <name type="scientific">Cohnella luojiensis</name>
    <dbReference type="NCBI Taxonomy" id="652876"/>
    <lineage>
        <taxon>Bacteria</taxon>
        <taxon>Bacillati</taxon>
        <taxon>Bacillota</taxon>
        <taxon>Bacilli</taxon>
        <taxon>Bacillales</taxon>
        <taxon>Paenibacillaceae</taxon>
        <taxon>Cohnella</taxon>
    </lineage>
</organism>
<keyword evidence="1" id="KW-1133">Transmembrane helix</keyword>
<keyword evidence="1" id="KW-0472">Membrane</keyword>
<keyword evidence="3" id="KW-1185">Reference proteome</keyword>
<accession>A0A4Y8M3S8</accession>
<dbReference type="OrthoDB" id="2623647at2"/>
<comment type="caution">
    <text evidence="2">The sequence shown here is derived from an EMBL/GenBank/DDBJ whole genome shotgun (WGS) entry which is preliminary data.</text>
</comment>
<feature type="transmembrane region" description="Helical" evidence="1">
    <location>
        <begin position="45"/>
        <end position="65"/>
    </location>
</feature>
<proteinExistence type="predicted"/>
<evidence type="ECO:0008006" key="4">
    <source>
        <dbReference type="Google" id="ProtNLM"/>
    </source>
</evidence>
<evidence type="ECO:0000313" key="2">
    <source>
        <dbReference type="EMBL" id="TFE26891.1"/>
    </source>
</evidence>
<protein>
    <recommendedName>
        <fullName evidence="4">Zinc-ribbon domain-containing protein</fullName>
    </recommendedName>
</protein>
<gene>
    <name evidence="2" type="ORF">E2980_10345</name>
</gene>